<dbReference type="Proteomes" id="UP000184278">
    <property type="component" value="Unassembled WGS sequence"/>
</dbReference>
<dbReference type="GeneID" id="89509007"/>
<dbReference type="AlphaFoldDB" id="A0A1M5QAJ9"/>
<name>A0A1M5QAJ9_BUTFI</name>
<evidence type="ECO:0000313" key="1">
    <source>
        <dbReference type="EMBL" id="SHH10906.1"/>
    </source>
</evidence>
<sequence>MLKIRISGPTYELKDYLEHMEKDKVYQITSKSQPLKNKGTNRIFRVFTDVDKKTKIAAREAKVAG</sequence>
<accession>A0A1M5QAJ9</accession>
<protein>
    <submittedName>
        <fullName evidence="1">Uncharacterized protein</fullName>
    </submittedName>
</protein>
<organism evidence="1 2">
    <name type="scientific">Butyrivibrio fibrisolvens DSM 3071</name>
    <dbReference type="NCBI Taxonomy" id="1121131"/>
    <lineage>
        <taxon>Bacteria</taxon>
        <taxon>Bacillati</taxon>
        <taxon>Bacillota</taxon>
        <taxon>Clostridia</taxon>
        <taxon>Lachnospirales</taxon>
        <taxon>Lachnospiraceae</taxon>
        <taxon>Butyrivibrio</taxon>
    </lineage>
</organism>
<gene>
    <name evidence="1" type="ORF">SAMN02745229_00246</name>
</gene>
<reference evidence="2" key="1">
    <citation type="submission" date="2016-11" db="EMBL/GenBank/DDBJ databases">
        <authorList>
            <person name="Varghese N."/>
            <person name="Submissions S."/>
        </authorList>
    </citation>
    <scope>NUCLEOTIDE SEQUENCE [LARGE SCALE GENOMIC DNA]</scope>
    <source>
        <strain evidence="2">DSM 3071</strain>
    </source>
</reference>
<proteinExistence type="predicted"/>
<keyword evidence="2" id="KW-1185">Reference proteome</keyword>
<dbReference type="STRING" id="1121131.SAMN02745229_00246"/>
<dbReference type="EMBL" id="FQXK01000003">
    <property type="protein sequence ID" value="SHH10906.1"/>
    <property type="molecule type" value="Genomic_DNA"/>
</dbReference>
<dbReference type="RefSeq" id="WP_073384811.1">
    <property type="nucleotide sequence ID" value="NZ_FQXK01000003.1"/>
</dbReference>
<dbReference type="OrthoDB" id="2056067at2"/>
<evidence type="ECO:0000313" key="2">
    <source>
        <dbReference type="Proteomes" id="UP000184278"/>
    </source>
</evidence>